<proteinExistence type="predicted"/>
<dbReference type="Proteomes" id="UP001500403">
    <property type="component" value="Unassembled WGS sequence"/>
</dbReference>
<sequence>MNPGARACDPRTGPGRRRTFRPTPGISLGAGPVTLRPEHQVGTCPPTRYRMPPGEVIMDGHGVAASRGAYSQLMTKSAGARRYLPSSPFNVPAADAPPIEVFEVGDRVSHDQFGLGRVIAVEGDAAVLIDFAGRQGRILSPFTKLTKL</sequence>
<dbReference type="EMBL" id="BAAAUD010000051">
    <property type="protein sequence ID" value="GAA2960243.1"/>
    <property type="molecule type" value="Genomic_DNA"/>
</dbReference>
<evidence type="ECO:0000313" key="3">
    <source>
        <dbReference type="Proteomes" id="UP001500403"/>
    </source>
</evidence>
<keyword evidence="3" id="KW-1185">Reference proteome</keyword>
<accession>A0ABN3XL22</accession>
<evidence type="ECO:0008006" key="4">
    <source>
        <dbReference type="Google" id="ProtNLM"/>
    </source>
</evidence>
<evidence type="ECO:0000313" key="2">
    <source>
        <dbReference type="EMBL" id="GAA2960243.1"/>
    </source>
</evidence>
<name>A0ABN3XL22_9ACTN</name>
<comment type="caution">
    <text evidence="2">The sequence shown here is derived from an EMBL/GenBank/DDBJ whole genome shotgun (WGS) entry which is preliminary data.</text>
</comment>
<evidence type="ECO:0000256" key="1">
    <source>
        <dbReference type="SAM" id="MobiDB-lite"/>
    </source>
</evidence>
<organism evidence="2 3">
    <name type="scientific">Streptomyces enissocaesilis</name>
    <dbReference type="NCBI Taxonomy" id="332589"/>
    <lineage>
        <taxon>Bacteria</taxon>
        <taxon>Bacillati</taxon>
        <taxon>Actinomycetota</taxon>
        <taxon>Actinomycetes</taxon>
        <taxon>Kitasatosporales</taxon>
        <taxon>Streptomycetaceae</taxon>
        <taxon>Streptomyces</taxon>
        <taxon>Streptomyces rochei group</taxon>
    </lineage>
</organism>
<feature type="region of interest" description="Disordered" evidence="1">
    <location>
        <begin position="1"/>
        <end position="31"/>
    </location>
</feature>
<gene>
    <name evidence="2" type="ORF">GCM10010446_52120</name>
</gene>
<reference evidence="2 3" key="1">
    <citation type="journal article" date="2019" name="Int. J. Syst. Evol. Microbiol.">
        <title>The Global Catalogue of Microorganisms (GCM) 10K type strain sequencing project: providing services to taxonomists for standard genome sequencing and annotation.</title>
        <authorList>
            <consortium name="The Broad Institute Genomics Platform"/>
            <consortium name="The Broad Institute Genome Sequencing Center for Infectious Disease"/>
            <person name="Wu L."/>
            <person name="Ma J."/>
        </authorList>
    </citation>
    <scope>NUCLEOTIDE SEQUENCE [LARGE SCALE GENOMIC DNA]</scope>
    <source>
        <strain evidence="2 3">JCM 9088</strain>
    </source>
</reference>
<protein>
    <recommendedName>
        <fullName evidence="4">ATP-dependent DNA helicase II</fullName>
    </recommendedName>
</protein>